<feature type="region of interest" description="Disordered" evidence="1">
    <location>
        <begin position="85"/>
        <end position="114"/>
    </location>
</feature>
<proteinExistence type="predicted"/>
<evidence type="ECO:0000313" key="4">
    <source>
        <dbReference type="Proteomes" id="UP000509241"/>
    </source>
</evidence>
<evidence type="ECO:0000259" key="2">
    <source>
        <dbReference type="Pfam" id="PF01575"/>
    </source>
</evidence>
<dbReference type="InterPro" id="IPR029069">
    <property type="entry name" value="HotDog_dom_sf"/>
</dbReference>
<dbReference type="SUPFAM" id="SSF54637">
    <property type="entry name" value="Thioesterase/thiol ester dehydrase-isomerase"/>
    <property type="match status" value="1"/>
</dbReference>
<keyword evidence="4" id="KW-1185">Reference proteome</keyword>
<gene>
    <name evidence="3" type="ORF">HYG82_17395</name>
</gene>
<name>A0A7D5H9Z6_9EURY</name>
<sequence>MNYAGLSGIYDPIHLDKEHLADSEFGGRLLYGQLVHVVMEGLKIQTGILADSVIASYGMDSVPVVNPVLIGDTIHNEIQVINLGRRDADSGSPSEKKRGVTNSQKLSALPRRER</sequence>
<dbReference type="RefSeq" id="WP_179263052.1">
    <property type="nucleotide sequence ID" value="NZ_CP058601.1"/>
</dbReference>
<dbReference type="InterPro" id="IPR002539">
    <property type="entry name" value="MaoC-like_dom"/>
</dbReference>
<feature type="compositionally biased region" description="Basic and acidic residues" evidence="1">
    <location>
        <begin position="85"/>
        <end position="98"/>
    </location>
</feature>
<feature type="domain" description="MaoC-like" evidence="2">
    <location>
        <begin position="2"/>
        <end position="83"/>
    </location>
</feature>
<evidence type="ECO:0000256" key="1">
    <source>
        <dbReference type="SAM" id="MobiDB-lite"/>
    </source>
</evidence>
<reference evidence="3 4" key="1">
    <citation type="submission" date="2020-07" db="EMBL/GenBank/DDBJ databases">
        <authorList>
            <person name="Cui H."/>
        </authorList>
    </citation>
    <scope>NUCLEOTIDE SEQUENCE [LARGE SCALE GENOMIC DNA]</scope>
    <source>
        <strain evidence="3 4">YPL8</strain>
    </source>
</reference>
<organism evidence="3 4">
    <name type="scientific">Natrinema halophilum</name>
    <dbReference type="NCBI Taxonomy" id="1699371"/>
    <lineage>
        <taxon>Archaea</taxon>
        <taxon>Methanobacteriati</taxon>
        <taxon>Methanobacteriota</taxon>
        <taxon>Stenosarchaea group</taxon>
        <taxon>Halobacteria</taxon>
        <taxon>Halobacteriales</taxon>
        <taxon>Natrialbaceae</taxon>
        <taxon>Natrinema</taxon>
    </lineage>
</organism>
<dbReference type="AlphaFoldDB" id="A0A7D5H9Z6"/>
<dbReference type="GeneID" id="300796106"/>
<dbReference type="Proteomes" id="UP000509241">
    <property type="component" value="Chromosome"/>
</dbReference>
<dbReference type="OrthoDB" id="209979at2157"/>
<evidence type="ECO:0000313" key="3">
    <source>
        <dbReference type="EMBL" id="QLG50495.1"/>
    </source>
</evidence>
<dbReference type="Pfam" id="PF01575">
    <property type="entry name" value="MaoC_dehydratas"/>
    <property type="match status" value="1"/>
</dbReference>
<protein>
    <recommendedName>
        <fullName evidence="2">MaoC-like domain-containing protein</fullName>
    </recommendedName>
</protein>
<dbReference type="EMBL" id="CP058601">
    <property type="protein sequence ID" value="QLG50495.1"/>
    <property type="molecule type" value="Genomic_DNA"/>
</dbReference>
<accession>A0A7D5H9Z6</accession>
<dbReference type="Gene3D" id="3.10.129.10">
    <property type="entry name" value="Hotdog Thioesterase"/>
    <property type="match status" value="1"/>
</dbReference>